<evidence type="ECO:0000256" key="1">
    <source>
        <dbReference type="ARBA" id="ARBA00009460"/>
    </source>
</evidence>
<dbReference type="GO" id="GO:0005737">
    <property type="term" value="C:cytoplasm"/>
    <property type="evidence" value="ECO:0007669"/>
    <property type="project" value="UniProtKB-ARBA"/>
</dbReference>
<dbReference type="PANTHER" id="PTHR12149:SF8">
    <property type="entry name" value="PROTEIN-RIBULOSAMINE 3-KINASE"/>
    <property type="match status" value="1"/>
</dbReference>
<evidence type="ECO:0000256" key="4">
    <source>
        <dbReference type="ARBA" id="ARBA00022741"/>
    </source>
</evidence>
<keyword evidence="6" id="KW-0067">ATP-binding</keyword>
<dbReference type="Gene3D" id="3.30.200.20">
    <property type="entry name" value="Phosphorylase Kinase, domain 1"/>
    <property type="match status" value="1"/>
</dbReference>
<dbReference type="SUPFAM" id="SSF56112">
    <property type="entry name" value="Protein kinase-like (PK-like)"/>
    <property type="match status" value="1"/>
</dbReference>
<dbReference type="OMA" id="MEYIEMH"/>
<proteinExistence type="inferred from homology"/>
<evidence type="ECO:0000256" key="6">
    <source>
        <dbReference type="ARBA" id="ARBA00022840"/>
    </source>
</evidence>
<feature type="non-terminal residue" evidence="8">
    <location>
        <position position="119"/>
    </location>
</feature>
<evidence type="ECO:0000313" key="8">
    <source>
        <dbReference type="EMBL" id="KFM75233.1"/>
    </source>
</evidence>
<evidence type="ECO:0000256" key="3">
    <source>
        <dbReference type="ARBA" id="ARBA00022679"/>
    </source>
</evidence>
<comment type="similarity">
    <text evidence="1">Belongs to the fructosamine kinase family.</text>
</comment>
<dbReference type="Proteomes" id="UP000054359">
    <property type="component" value="Unassembled WGS sequence"/>
</dbReference>
<keyword evidence="5 8" id="KW-0418">Kinase</keyword>
<dbReference type="InterPro" id="IPR016477">
    <property type="entry name" value="Fructo-/Ketosamine-3-kinase"/>
</dbReference>
<organism evidence="8 9">
    <name type="scientific">Stegodyphus mimosarum</name>
    <name type="common">African social velvet spider</name>
    <dbReference type="NCBI Taxonomy" id="407821"/>
    <lineage>
        <taxon>Eukaryota</taxon>
        <taxon>Metazoa</taxon>
        <taxon>Ecdysozoa</taxon>
        <taxon>Arthropoda</taxon>
        <taxon>Chelicerata</taxon>
        <taxon>Arachnida</taxon>
        <taxon>Araneae</taxon>
        <taxon>Araneomorphae</taxon>
        <taxon>Entelegynae</taxon>
        <taxon>Eresoidea</taxon>
        <taxon>Eresidae</taxon>
        <taxon>Stegodyphus</taxon>
    </lineage>
</organism>
<dbReference type="Pfam" id="PF03881">
    <property type="entry name" value="Fructosamin_kin"/>
    <property type="match status" value="1"/>
</dbReference>
<keyword evidence="9" id="KW-1185">Reference proteome</keyword>
<dbReference type="AlphaFoldDB" id="A0A087UCZ4"/>
<protein>
    <recommendedName>
        <fullName evidence="2">protein-ribulosamine 3-kinase</fullName>
        <ecNumber evidence="2">2.7.1.172</ecNumber>
    </recommendedName>
</protein>
<dbReference type="FunFam" id="3.30.200.20:FF:000264">
    <property type="entry name" value="Protein-ribulosamine 3-kinase, chloroplastic"/>
    <property type="match status" value="1"/>
</dbReference>
<gene>
    <name evidence="8" type="ORF">X975_08138</name>
</gene>
<evidence type="ECO:0000313" key="9">
    <source>
        <dbReference type="Proteomes" id="UP000054359"/>
    </source>
</evidence>
<dbReference type="GO" id="GO:0005524">
    <property type="term" value="F:ATP binding"/>
    <property type="evidence" value="ECO:0007669"/>
    <property type="project" value="UniProtKB-KW"/>
</dbReference>
<evidence type="ECO:0000256" key="5">
    <source>
        <dbReference type="ARBA" id="ARBA00022777"/>
    </source>
</evidence>
<comment type="catalytic activity">
    <reaction evidence="7">
        <text>N(6)-D-ribulosyl-L-lysyl-[protein] + ATP = N(6)-(3-O-phospho-D-ribulosyl)-L-lysyl-[protein] + ADP + H(+)</text>
        <dbReference type="Rhea" id="RHEA:48432"/>
        <dbReference type="Rhea" id="RHEA-COMP:12103"/>
        <dbReference type="Rhea" id="RHEA-COMP:12104"/>
        <dbReference type="ChEBI" id="CHEBI:15378"/>
        <dbReference type="ChEBI" id="CHEBI:30616"/>
        <dbReference type="ChEBI" id="CHEBI:90418"/>
        <dbReference type="ChEBI" id="CHEBI:90420"/>
        <dbReference type="ChEBI" id="CHEBI:456216"/>
        <dbReference type="EC" id="2.7.1.172"/>
    </reaction>
    <physiologicalReaction direction="left-to-right" evidence="7">
        <dbReference type="Rhea" id="RHEA:48433"/>
    </physiologicalReaction>
</comment>
<evidence type="ECO:0000256" key="2">
    <source>
        <dbReference type="ARBA" id="ARBA00011961"/>
    </source>
</evidence>
<dbReference type="InterPro" id="IPR011009">
    <property type="entry name" value="Kinase-like_dom_sf"/>
</dbReference>
<dbReference type="GO" id="GO:0102193">
    <property type="term" value="F:protein-ribulosamine 3-kinase activity"/>
    <property type="evidence" value="ECO:0007669"/>
    <property type="project" value="UniProtKB-EC"/>
</dbReference>
<dbReference type="STRING" id="407821.A0A087UCZ4"/>
<evidence type="ECO:0000256" key="7">
    <source>
        <dbReference type="ARBA" id="ARBA00048655"/>
    </source>
</evidence>
<dbReference type="EC" id="2.7.1.172" evidence="2"/>
<dbReference type="EMBL" id="KK119271">
    <property type="protein sequence ID" value="KFM75233.1"/>
    <property type="molecule type" value="Genomic_DNA"/>
</dbReference>
<accession>A0A087UCZ4</accession>
<dbReference type="GO" id="GO:0016301">
    <property type="term" value="F:kinase activity"/>
    <property type="evidence" value="ECO:0007669"/>
    <property type="project" value="UniProtKB-KW"/>
</dbReference>
<dbReference type="PANTHER" id="PTHR12149">
    <property type="entry name" value="FRUCTOSAMINE 3 KINASE-RELATED PROTEIN"/>
    <property type="match status" value="1"/>
</dbReference>
<reference evidence="8 9" key="1">
    <citation type="submission" date="2013-11" db="EMBL/GenBank/DDBJ databases">
        <title>Genome sequencing of Stegodyphus mimosarum.</title>
        <authorList>
            <person name="Bechsgaard J."/>
        </authorList>
    </citation>
    <scope>NUCLEOTIDE SEQUENCE [LARGE SCALE GENOMIC DNA]</scope>
</reference>
<keyword evidence="4" id="KW-0547">Nucleotide-binding</keyword>
<name>A0A087UCZ4_STEMI</name>
<dbReference type="OrthoDB" id="5772781at2759"/>
<keyword evidence="3" id="KW-0808">Transferase</keyword>
<sequence>MESKLKAALGLSKVKSRGTRGGGCISEGNVFETEKGMIFAKVNKDNEASLMFDGEVAGLTAIDETDTVRVPKPIKVVNLNTAGVALVMEYIEMHGLSKYAETLGEQLARMHLFNASLKT</sequence>